<dbReference type="CDD" id="cd00093">
    <property type="entry name" value="HTH_XRE"/>
    <property type="match status" value="1"/>
</dbReference>
<dbReference type="Proteomes" id="UP000721920">
    <property type="component" value="Unassembled WGS sequence"/>
</dbReference>
<protein>
    <submittedName>
        <fullName evidence="3">Helix-turn-helix domain-containing protein</fullName>
    </submittedName>
</protein>
<sequence length="94" mass="10663">MIIKIRMDRAISLSELARKTGIAKSTLSRYENKSRTFPLNYVDRFATALNVQVSDLLGLHDMEIAELYEQLDAANRYKARAYLQKLVAEQGAKG</sequence>
<dbReference type="SUPFAM" id="SSF47413">
    <property type="entry name" value="lambda repressor-like DNA-binding domains"/>
    <property type="match status" value="1"/>
</dbReference>
<evidence type="ECO:0000256" key="1">
    <source>
        <dbReference type="ARBA" id="ARBA00023125"/>
    </source>
</evidence>
<organism evidence="3 4">
    <name type="scientific">Levilactobacillus hammesii</name>
    <dbReference type="NCBI Taxonomy" id="267633"/>
    <lineage>
        <taxon>Bacteria</taxon>
        <taxon>Bacillati</taxon>
        <taxon>Bacillota</taxon>
        <taxon>Bacilli</taxon>
        <taxon>Lactobacillales</taxon>
        <taxon>Lactobacillaceae</taxon>
        <taxon>Levilactobacillus</taxon>
    </lineage>
</organism>
<dbReference type="PANTHER" id="PTHR46797">
    <property type="entry name" value="HTH-TYPE TRANSCRIPTIONAL REGULATOR"/>
    <property type="match status" value="1"/>
</dbReference>
<dbReference type="PROSITE" id="PS50943">
    <property type="entry name" value="HTH_CROC1"/>
    <property type="match status" value="1"/>
</dbReference>
<proteinExistence type="predicted"/>
<gene>
    <name evidence="3" type="ORF">K8U88_07290</name>
</gene>
<evidence type="ECO:0000313" key="4">
    <source>
        <dbReference type="Proteomes" id="UP000721920"/>
    </source>
</evidence>
<name>A0A921F056_9LACO</name>
<dbReference type="GO" id="GO:0005829">
    <property type="term" value="C:cytosol"/>
    <property type="evidence" value="ECO:0007669"/>
    <property type="project" value="TreeGrafter"/>
</dbReference>
<dbReference type="Pfam" id="PF13443">
    <property type="entry name" value="HTH_26"/>
    <property type="match status" value="1"/>
</dbReference>
<comment type="caution">
    <text evidence="3">The sequence shown here is derived from an EMBL/GenBank/DDBJ whole genome shotgun (WGS) entry which is preliminary data.</text>
</comment>
<evidence type="ECO:0000313" key="3">
    <source>
        <dbReference type="EMBL" id="HJE87377.1"/>
    </source>
</evidence>
<evidence type="ECO:0000259" key="2">
    <source>
        <dbReference type="PROSITE" id="PS50943"/>
    </source>
</evidence>
<dbReference type="EMBL" id="DYXN01000107">
    <property type="protein sequence ID" value="HJE87377.1"/>
    <property type="molecule type" value="Genomic_DNA"/>
</dbReference>
<dbReference type="AlphaFoldDB" id="A0A921F056"/>
<dbReference type="PANTHER" id="PTHR46797:SF1">
    <property type="entry name" value="METHYLPHOSPHONATE SYNTHASE"/>
    <property type="match status" value="1"/>
</dbReference>
<accession>A0A921F056</accession>
<dbReference type="InterPro" id="IPR050807">
    <property type="entry name" value="TransReg_Diox_bact_type"/>
</dbReference>
<keyword evidence="1" id="KW-0238">DNA-binding</keyword>
<feature type="domain" description="HTH cro/C1-type" evidence="2">
    <location>
        <begin position="2"/>
        <end position="56"/>
    </location>
</feature>
<dbReference type="Gene3D" id="1.10.260.40">
    <property type="entry name" value="lambda repressor-like DNA-binding domains"/>
    <property type="match status" value="1"/>
</dbReference>
<dbReference type="InterPro" id="IPR001387">
    <property type="entry name" value="Cro/C1-type_HTH"/>
</dbReference>
<dbReference type="GO" id="GO:0003677">
    <property type="term" value="F:DNA binding"/>
    <property type="evidence" value="ECO:0007669"/>
    <property type="project" value="UniProtKB-KW"/>
</dbReference>
<dbReference type="GO" id="GO:0003700">
    <property type="term" value="F:DNA-binding transcription factor activity"/>
    <property type="evidence" value="ECO:0007669"/>
    <property type="project" value="TreeGrafter"/>
</dbReference>
<dbReference type="InterPro" id="IPR010982">
    <property type="entry name" value="Lambda_DNA-bd_dom_sf"/>
</dbReference>
<dbReference type="SMART" id="SM00530">
    <property type="entry name" value="HTH_XRE"/>
    <property type="match status" value="1"/>
</dbReference>
<reference evidence="3" key="2">
    <citation type="submission" date="2021-09" db="EMBL/GenBank/DDBJ databases">
        <authorList>
            <person name="Gilroy R."/>
        </authorList>
    </citation>
    <scope>NUCLEOTIDE SEQUENCE</scope>
    <source>
        <strain evidence="3">CHK173-2145</strain>
    </source>
</reference>
<reference evidence="3" key="1">
    <citation type="journal article" date="2021" name="PeerJ">
        <title>Extensive microbial diversity within the chicken gut microbiome revealed by metagenomics and culture.</title>
        <authorList>
            <person name="Gilroy R."/>
            <person name="Ravi A."/>
            <person name="Getino M."/>
            <person name="Pursley I."/>
            <person name="Horton D.L."/>
            <person name="Alikhan N.F."/>
            <person name="Baker D."/>
            <person name="Gharbi K."/>
            <person name="Hall N."/>
            <person name="Watson M."/>
            <person name="Adriaenssens E.M."/>
            <person name="Foster-Nyarko E."/>
            <person name="Jarju S."/>
            <person name="Secka A."/>
            <person name="Antonio M."/>
            <person name="Oren A."/>
            <person name="Chaudhuri R.R."/>
            <person name="La Ragione R."/>
            <person name="Hildebrand F."/>
            <person name="Pallen M.J."/>
        </authorList>
    </citation>
    <scope>NUCLEOTIDE SEQUENCE</scope>
    <source>
        <strain evidence="3">CHK173-2145</strain>
    </source>
</reference>